<name>A0A1E3TIH0_MYCSH</name>
<dbReference type="EMBL" id="UEGW01000001">
    <property type="protein sequence ID" value="SRX91945.1"/>
    <property type="molecule type" value="Genomic_DNA"/>
</dbReference>
<dbReference type="NCBIfam" id="NF033942">
    <property type="entry name" value="GjpA"/>
    <property type="match status" value="1"/>
</dbReference>
<accession>A0A1E3TIH0</accession>
<dbReference type="RefSeq" id="WP_069395376.1">
    <property type="nucleotide sequence ID" value="NZ_JACKUN010000014.1"/>
</dbReference>
<evidence type="ECO:0000313" key="3">
    <source>
        <dbReference type="Proteomes" id="UP000252015"/>
    </source>
</evidence>
<evidence type="ECO:0000313" key="2">
    <source>
        <dbReference type="EMBL" id="SRX91945.1"/>
    </source>
</evidence>
<dbReference type="Proteomes" id="UP000252015">
    <property type="component" value="Unassembled WGS sequence"/>
</dbReference>
<reference evidence="2 3" key="1">
    <citation type="submission" date="2018-05" db="EMBL/GenBank/DDBJ databases">
        <authorList>
            <consortium name="IHU Genomes"/>
        </authorList>
    </citation>
    <scope>NUCLEOTIDE SEQUENCE [LARGE SCALE GENOMIC DNA]</scope>
    <source>
        <strain evidence="2 3">P7336</strain>
    </source>
</reference>
<gene>
    <name evidence="2" type="ORF">MSP7336_00166</name>
</gene>
<dbReference type="AlphaFoldDB" id="A0A1E3TIH0"/>
<proteinExistence type="predicted"/>
<keyword evidence="3" id="KW-1185">Reference proteome</keyword>
<feature type="chain" id="PRO_5038894226" description="PE-PGRS family protein" evidence="1">
    <location>
        <begin position="23"/>
        <end position="367"/>
    </location>
</feature>
<dbReference type="InterPro" id="IPR049934">
    <property type="entry name" value="GjpA-like"/>
</dbReference>
<dbReference type="OrthoDB" id="4730252at2"/>
<evidence type="ECO:0008006" key="4">
    <source>
        <dbReference type="Google" id="ProtNLM"/>
    </source>
</evidence>
<evidence type="ECO:0000256" key="1">
    <source>
        <dbReference type="SAM" id="SignalP"/>
    </source>
</evidence>
<organism evidence="2 3">
    <name type="scientific">Mycobacterium shimoidei</name>
    <dbReference type="NCBI Taxonomy" id="29313"/>
    <lineage>
        <taxon>Bacteria</taxon>
        <taxon>Bacillati</taxon>
        <taxon>Actinomycetota</taxon>
        <taxon>Actinomycetes</taxon>
        <taxon>Mycobacteriales</taxon>
        <taxon>Mycobacteriaceae</taxon>
        <taxon>Mycobacterium</taxon>
    </lineage>
</organism>
<sequence length="367" mass="37369">MNHALRPYATAGIALVGASLIAVTPLTTPLPDNHVTSDVQLAADIDFTGAWEDAFNTAVTNFENLQSAAQDANTALTEALGQADFGNLNFEELGAALTFLAGDQKTFIDPLTYWTFNGAGPDGDITVDATHAFLYAILTNQAHDFAPDLLPAVDPSIPPIVNFLSSPLSGLLIGALSPSIAPWVALGNSFGAISEDLFGENPDTDAALQELVNIPANMVNGLLNGATLNLDALAPAINDSGLLPEGNSVTSLSFEFGGLLNPGLVGANPIDINTFGDSIPGGGSIFNALGLTLDASISLGGPPIVLTLPFLPHGVGLAGAMVGLEQVIAEWLGGDLVFAPPPDDMGGAAAVATDSLSGLLGDMFGAL</sequence>
<keyword evidence="1" id="KW-0732">Signal</keyword>
<protein>
    <recommendedName>
        <fullName evidence="4">PE-PGRS family protein</fullName>
    </recommendedName>
</protein>
<feature type="signal peptide" evidence="1">
    <location>
        <begin position="1"/>
        <end position="22"/>
    </location>
</feature>